<dbReference type="STRING" id="1797513.A2782_01925"/>
<keyword evidence="5 8" id="KW-0812">Transmembrane</keyword>
<feature type="transmembrane region" description="Helical" evidence="8">
    <location>
        <begin position="303"/>
        <end position="319"/>
    </location>
</feature>
<proteinExistence type="predicted"/>
<reference evidence="9 10" key="1">
    <citation type="journal article" date="2016" name="Nat. Commun.">
        <title>Thousands of microbial genomes shed light on interconnected biogeochemical processes in an aquifer system.</title>
        <authorList>
            <person name="Anantharaman K."/>
            <person name="Brown C.T."/>
            <person name="Hug L.A."/>
            <person name="Sharon I."/>
            <person name="Castelle C.J."/>
            <person name="Probst A.J."/>
            <person name="Thomas B.C."/>
            <person name="Singh A."/>
            <person name="Wilkins M.J."/>
            <person name="Karaoz U."/>
            <person name="Brodie E.L."/>
            <person name="Williams K.H."/>
            <person name="Hubbard S.S."/>
            <person name="Banfield J.F."/>
        </authorList>
    </citation>
    <scope>NUCLEOTIDE SEQUENCE [LARGE SCALE GENOMIC DNA]</scope>
</reference>
<feature type="transmembrane region" description="Helical" evidence="8">
    <location>
        <begin position="275"/>
        <end position="297"/>
    </location>
</feature>
<protein>
    <recommendedName>
        <fullName evidence="11">Glycosyltransferase RgtA/B/C/D-like domain-containing protein</fullName>
    </recommendedName>
</protein>
<keyword evidence="2" id="KW-1003">Cell membrane</keyword>
<dbReference type="GO" id="GO:0005886">
    <property type="term" value="C:plasma membrane"/>
    <property type="evidence" value="ECO:0007669"/>
    <property type="project" value="UniProtKB-SubCell"/>
</dbReference>
<gene>
    <name evidence="9" type="ORF">A2782_01925</name>
</gene>
<accession>A0A1G1V1J6</accession>
<feature type="transmembrane region" description="Helical" evidence="8">
    <location>
        <begin position="326"/>
        <end position="347"/>
    </location>
</feature>
<dbReference type="PANTHER" id="PTHR33908:SF11">
    <property type="entry name" value="MEMBRANE PROTEIN"/>
    <property type="match status" value="1"/>
</dbReference>
<feature type="transmembrane region" description="Helical" evidence="8">
    <location>
        <begin position="87"/>
        <end position="108"/>
    </location>
</feature>
<keyword evidence="3" id="KW-0328">Glycosyltransferase</keyword>
<feature type="transmembrane region" description="Helical" evidence="8">
    <location>
        <begin position="145"/>
        <end position="162"/>
    </location>
</feature>
<feature type="transmembrane region" description="Helical" evidence="8">
    <location>
        <begin position="61"/>
        <end position="81"/>
    </location>
</feature>
<evidence type="ECO:0000256" key="3">
    <source>
        <dbReference type="ARBA" id="ARBA00022676"/>
    </source>
</evidence>
<evidence type="ECO:0000256" key="2">
    <source>
        <dbReference type="ARBA" id="ARBA00022475"/>
    </source>
</evidence>
<dbReference type="EMBL" id="MHBW01000013">
    <property type="protein sequence ID" value="OGY09254.1"/>
    <property type="molecule type" value="Genomic_DNA"/>
</dbReference>
<evidence type="ECO:0000313" key="9">
    <source>
        <dbReference type="EMBL" id="OGY09254.1"/>
    </source>
</evidence>
<name>A0A1G1V1J6_9BACT</name>
<evidence type="ECO:0000256" key="7">
    <source>
        <dbReference type="ARBA" id="ARBA00023136"/>
    </source>
</evidence>
<dbReference type="AlphaFoldDB" id="A0A1G1V1J6"/>
<evidence type="ECO:0000256" key="4">
    <source>
        <dbReference type="ARBA" id="ARBA00022679"/>
    </source>
</evidence>
<keyword evidence="4" id="KW-0808">Transferase</keyword>
<feature type="transmembrane region" description="Helical" evidence="8">
    <location>
        <begin position="6"/>
        <end position="25"/>
    </location>
</feature>
<sequence>MTLKLSRTHLILGLILLIGLFFRTYQPISRLEFAHDGDLYSWIVKDIVVDKHIRLIGQQTSAMGIFIGPFFYYMLIPFFLFFKMDPIGGVVPITIIGLVTIFSYYWVFAKIFNKNVGLIGAFLQAVLLSPVYFDRAVVPSTPTNLWIIWYFFCVISLVRGNYKVLWILGILIGLIWHIHIALLPPLLAIPFAIVLSHKLPHKKDVLAFLGNLAFTSVPLLVFEYRHNFLQTKSLYANFFQNHGAGSEGLAKINLVLIYLGHNLERLFFFPNSTHLATQTIAYLFLVFPLGLYFLKVIKNKEALVFYAWVMGVILFYGLSSSQLSEYYLTNVEVIFMALVSLALFKLFQNKKTGRWIILGLLLIIFVKNVNFFITEKRFKKGYKERKAAAEFITQDAKDKEFPCIAISYITPPGENVGFRYFFWMNNLHVNEPSSLSPVYTIVSPKDFIDVKERALFGQIKVVGPDNVASKDEIAQSCSGQNANLADPMFGFTR</sequence>
<comment type="caution">
    <text evidence="9">The sequence shown here is derived from an EMBL/GenBank/DDBJ whole genome shotgun (WGS) entry which is preliminary data.</text>
</comment>
<evidence type="ECO:0000256" key="5">
    <source>
        <dbReference type="ARBA" id="ARBA00022692"/>
    </source>
</evidence>
<keyword evidence="7 8" id="KW-0472">Membrane</keyword>
<dbReference type="PANTHER" id="PTHR33908">
    <property type="entry name" value="MANNOSYLTRANSFERASE YKCB-RELATED"/>
    <property type="match status" value="1"/>
</dbReference>
<keyword evidence="6 8" id="KW-1133">Transmembrane helix</keyword>
<dbReference type="GO" id="GO:0009103">
    <property type="term" value="P:lipopolysaccharide biosynthetic process"/>
    <property type="evidence" value="ECO:0007669"/>
    <property type="project" value="UniProtKB-ARBA"/>
</dbReference>
<organism evidence="9 10">
    <name type="scientific">Candidatus Blackburnbacteria bacterium RIFCSPHIGHO2_01_FULL_43_15b</name>
    <dbReference type="NCBI Taxonomy" id="1797513"/>
    <lineage>
        <taxon>Bacteria</taxon>
        <taxon>Candidatus Blackburniibacteriota</taxon>
    </lineage>
</organism>
<feature type="transmembrane region" description="Helical" evidence="8">
    <location>
        <begin position="205"/>
        <end position="222"/>
    </location>
</feature>
<evidence type="ECO:0008006" key="11">
    <source>
        <dbReference type="Google" id="ProtNLM"/>
    </source>
</evidence>
<dbReference type="GO" id="GO:0016763">
    <property type="term" value="F:pentosyltransferase activity"/>
    <property type="evidence" value="ECO:0007669"/>
    <property type="project" value="TreeGrafter"/>
</dbReference>
<dbReference type="Proteomes" id="UP000177967">
    <property type="component" value="Unassembled WGS sequence"/>
</dbReference>
<evidence type="ECO:0000256" key="1">
    <source>
        <dbReference type="ARBA" id="ARBA00004651"/>
    </source>
</evidence>
<feature type="transmembrane region" description="Helical" evidence="8">
    <location>
        <begin position="115"/>
        <end position="133"/>
    </location>
</feature>
<comment type="subcellular location">
    <subcellularLocation>
        <location evidence="1">Cell membrane</location>
        <topology evidence="1">Multi-pass membrane protein</topology>
    </subcellularLocation>
</comment>
<feature type="transmembrane region" description="Helical" evidence="8">
    <location>
        <begin position="353"/>
        <end position="373"/>
    </location>
</feature>
<feature type="transmembrane region" description="Helical" evidence="8">
    <location>
        <begin position="174"/>
        <end position="193"/>
    </location>
</feature>
<evidence type="ECO:0000256" key="6">
    <source>
        <dbReference type="ARBA" id="ARBA00022989"/>
    </source>
</evidence>
<dbReference type="InterPro" id="IPR050297">
    <property type="entry name" value="LipidA_mod_glycosyltrf_83"/>
</dbReference>
<evidence type="ECO:0000313" key="10">
    <source>
        <dbReference type="Proteomes" id="UP000177967"/>
    </source>
</evidence>
<evidence type="ECO:0000256" key="8">
    <source>
        <dbReference type="SAM" id="Phobius"/>
    </source>
</evidence>